<protein>
    <submittedName>
        <fullName evidence="1">Uncharacterized protein</fullName>
    </submittedName>
</protein>
<reference evidence="1" key="1">
    <citation type="submission" date="2023-06" db="EMBL/GenBank/DDBJ databases">
        <title>Genomic of Agaribacillus aureum.</title>
        <authorList>
            <person name="Wang G."/>
        </authorList>
    </citation>
    <scope>NUCLEOTIDE SEQUENCE</scope>
    <source>
        <strain evidence="1">BMA12</strain>
    </source>
</reference>
<dbReference type="Proteomes" id="UP001172083">
    <property type="component" value="Unassembled WGS sequence"/>
</dbReference>
<proteinExistence type="predicted"/>
<keyword evidence="2" id="KW-1185">Reference proteome</keyword>
<evidence type="ECO:0000313" key="2">
    <source>
        <dbReference type="Proteomes" id="UP001172083"/>
    </source>
</evidence>
<dbReference type="EMBL" id="JAUJEB010000014">
    <property type="protein sequence ID" value="MDN5217204.1"/>
    <property type="molecule type" value="Genomic_DNA"/>
</dbReference>
<sequence>MVNFIEKDMEEKSLIKEMLYLGTGLSVQGLNKIKETAAHFLQNNEDARKQGEAVIEDLVNKSRETTEDLHEKIDNMAKQIAEKSAMAKEEVTGFIHSLIEKPTELQEEAKQKFHEISDSLAHHGNVKKQEALLWLEELKAEILENRDLAKSKVDEIAHKLSSESKNINEKGKLFVQDIAEKSTEIKGEIDDGLHKALDRFLSKMNLSSVDRIDALEKRVNSLESKN</sequence>
<accession>A0ABT8LHC2</accession>
<gene>
    <name evidence="1" type="ORF">QQ020_34345</name>
</gene>
<evidence type="ECO:0000313" key="1">
    <source>
        <dbReference type="EMBL" id="MDN5217204.1"/>
    </source>
</evidence>
<organism evidence="1 2">
    <name type="scientific">Agaribacillus aureus</name>
    <dbReference type="NCBI Taxonomy" id="3051825"/>
    <lineage>
        <taxon>Bacteria</taxon>
        <taxon>Pseudomonadati</taxon>
        <taxon>Bacteroidota</taxon>
        <taxon>Cytophagia</taxon>
        <taxon>Cytophagales</taxon>
        <taxon>Splendidivirgaceae</taxon>
        <taxon>Agaribacillus</taxon>
    </lineage>
</organism>
<name>A0ABT8LHC2_9BACT</name>
<dbReference type="RefSeq" id="WP_346762541.1">
    <property type="nucleotide sequence ID" value="NZ_JAUJEB010000014.1"/>
</dbReference>
<comment type="caution">
    <text evidence="1">The sequence shown here is derived from an EMBL/GenBank/DDBJ whole genome shotgun (WGS) entry which is preliminary data.</text>
</comment>